<organism evidence="2 3">
    <name type="scientific">Euphydryas editha</name>
    <name type="common">Edith's checkerspot</name>
    <dbReference type="NCBI Taxonomy" id="104508"/>
    <lineage>
        <taxon>Eukaryota</taxon>
        <taxon>Metazoa</taxon>
        <taxon>Ecdysozoa</taxon>
        <taxon>Arthropoda</taxon>
        <taxon>Hexapoda</taxon>
        <taxon>Insecta</taxon>
        <taxon>Pterygota</taxon>
        <taxon>Neoptera</taxon>
        <taxon>Endopterygota</taxon>
        <taxon>Lepidoptera</taxon>
        <taxon>Glossata</taxon>
        <taxon>Ditrysia</taxon>
        <taxon>Papilionoidea</taxon>
        <taxon>Nymphalidae</taxon>
        <taxon>Nymphalinae</taxon>
        <taxon>Euphydryas</taxon>
    </lineage>
</organism>
<dbReference type="Gene3D" id="3.10.10.10">
    <property type="entry name" value="HIV Type 1 Reverse Transcriptase, subunit A, domain 1"/>
    <property type="match status" value="1"/>
</dbReference>
<evidence type="ECO:0000313" key="2">
    <source>
        <dbReference type="EMBL" id="CAH2091035.1"/>
    </source>
</evidence>
<keyword evidence="3" id="KW-1185">Reference proteome</keyword>
<feature type="domain" description="Reverse transcriptase" evidence="1">
    <location>
        <begin position="137"/>
        <end position="261"/>
    </location>
</feature>
<dbReference type="PANTHER" id="PTHR37984:SF5">
    <property type="entry name" value="PROTEIN NYNRIN-LIKE"/>
    <property type="match status" value="1"/>
</dbReference>
<proteinExistence type="predicted"/>
<dbReference type="InterPro" id="IPR043128">
    <property type="entry name" value="Rev_trsase/Diguanyl_cyclase"/>
</dbReference>
<comment type="caution">
    <text evidence="2">The sequence shown here is derived from an EMBL/GenBank/DDBJ whole genome shotgun (WGS) entry which is preliminary data.</text>
</comment>
<name>A0AAU9TZR6_EUPED</name>
<reference evidence="2" key="1">
    <citation type="submission" date="2022-03" db="EMBL/GenBank/DDBJ databases">
        <authorList>
            <person name="Tunstrom K."/>
        </authorList>
    </citation>
    <scope>NUCLEOTIDE SEQUENCE</scope>
</reference>
<dbReference type="GO" id="GO:0071897">
    <property type="term" value="P:DNA biosynthetic process"/>
    <property type="evidence" value="ECO:0007669"/>
    <property type="project" value="UniProtKB-ARBA"/>
</dbReference>
<sequence length="262" mass="29814">MISPTVRYKETICNNLPLYVVDRGKKPLLGKQWLVKLNIEIQKKKCFNNSVSESKLNVQSLSSRYCKVFSDGRGRYTGGEVSLRLRPGARPVFLRARPLAYGLREPVERALDQLLRDDVIAPVDTSDWATPIVPVIKSDGSIRICGDYKLTVNKCLEVDHFPLPRIEDLLTKIQGGKKFTKIDLSQAYAQLCLSEESKKYTVINTHRGLFKYNRLIYELSSSPGIFQRTMEQIFADIPKVGVFLDDVILTGQDDKEHLEILH</sequence>
<gene>
    <name evidence="2" type="ORF">EEDITHA_LOCUS6934</name>
</gene>
<evidence type="ECO:0000259" key="1">
    <source>
        <dbReference type="Pfam" id="PF00078"/>
    </source>
</evidence>
<protein>
    <recommendedName>
        <fullName evidence="1">Reverse transcriptase domain-containing protein</fullName>
    </recommendedName>
</protein>
<dbReference type="PANTHER" id="PTHR37984">
    <property type="entry name" value="PROTEIN CBG26694"/>
    <property type="match status" value="1"/>
</dbReference>
<dbReference type="Gene3D" id="3.30.70.270">
    <property type="match status" value="1"/>
</dbReference>
<dbReference type="Pfam" id="PF00078">
    <property type="entry name" value="RVT_1"/>
    <property type="match status" value="1"/>
</dbReference>
<dbReference type="InterPro" id="IPR000477">
    <property type="entry name" value="RT_dom"/>
</dbReference>
<dbReference type="InterPro" id="IPR050951">
    <property type="entry name" value="Retrovirus_Pol_polyprotein"/>
</dbReference>
<dbReference type="InterPro" id="IPR043502">
    <property type="entry name" value="DNA/RNA_pol_sf"/>
</dbReference>
<evidence type="ECO:0000313" key="3">
    <source>
        <dbReference type="Proteomes" id="UP001153954"/>
    </source>
</evidence>
<dbReference type="CDD" id="cd01647">
    <property type="entry name" value="RT_LTR"/>
    <property type="match status" value="1"/>
</dbReference>
<dbReference type="SUPFAM" id="SSF56672">
    <property type="entry name" value="DNA/RNA polymerases"/>
    <property type="match status" value="1"/>
</dbReference>
<accession>A0AAU9TZR6</accession>
<dbReference type="AlphaFoldDB" id="A0AAU9TZR6"/>
<dbReference type="EMBL" id="CAKOGL010000010">
    <property type="protein sequence ID" value="CAH2091035.1"/>
    <property type="molecule type" value="Genomic_DNA"/>
</dbReference>
<dbReference type="Proteomes" id="UP001153954">
    <property type="component" value="Unassembled WGS sequence"/>
</dbReference>